<feature type="non-terminal residue" evidence="1">
    <location>
        <position position="1"/>
    </location>
</feature>
<sequence length="63" mass="7045">DILHLSNIVEEIGNSNCKITEEMCTGYVEQKNSLYYSLPNAQNLLASMLGLIAEVKMKVIEDL</sequence>
<comment type="caution">
    <text evidence="1">The sequence shown here is derived from an EMBL/GenBank/DDBJ whole genome shotgun (WGS) entry which is preliminary data.</text>
</comment>
<evidence type="ECO:0000313" key="1">
    <source>
        <dbReference type="EMBL" id="CAI2193661.1"/>
    </source>
</evidence>
<keyword evidence="2" id="KW-1185">Reference proteome</keyword>
<organism evidence="1 2">
    <name type="scientific">Funneliformis geosporum</name>
    <dbReference type="NCBI Taxonomy" id="1117311"/>
    <lineage>
        <taxon>Eukaryota</taxon>
        <taxon>Fungi</taxon>
        <taxon>Fungi incertae sedis</taxon>
        <taxon>Mucoromycota</taxon>
        <taxon>Glomeromycotina</taxon>
        <taxon>Glomeromycetes</taxon>
        <taxon>Glomerales</taxon>
        <taxon>Glomeraceae</taxon>
        <taxon>Funneliformis</taxon>
    </lineage>
</organism>
<protein>
    <submittedName>
        <fullName evidence="1">986_t:CDS:1</fullName>
    </submittedName>
</protein>
<name>A0A9W4T6I8_9GLOM</name>
<accession>A0A9W4T6I8</accession>
<dbReference type="Proteomes" id="UP001153678">
    <property type="component" value="Unassembled WGS sequence"/>
</dbReference>
<reference evidence="1" key="1">
    <citation type="submission" date="2022-08" db="EMBL/GenBank/DDBJ databases">
        <authorList>
            <person name="Kallberg Y."/>
            <person name="Tangrot J."/>
            <person name="Rosling A."/>
        </authorList>
    </citation>
    <scope>NUCLEOTIDE SEQUENCE</scope>
    <source>
        <strain evidence="1">Wild A</strain>
    </source>
</reference>
<proteinExistence type="predicted"/>
<dbReference type="EMBL" id="CAMKVN010009901">
    <property type="protein sequence ID" value="CAI2193661.1"/>
    <property type="molecule type" value="Genomic_DNA"/>
</dbReference>
<dbReference type="AlphaFoldDB" id="A0A9W4T6I8"/>
<gene>
    <name evidence="1" type="ORF">FWILDA_LOCUS16187</name>
</gene>
<evidence type="ECO:0000313" key="2">
    <source>
        <dbReference type="Proteomes" id="UP001153678"/>
    </source>
</evidence>